<dbReference type="AlphaFoldDB" id="A0A8T1UAU3"/>
<name>A0A8T1UAU3_9STRA</name>
<protein>
    <submittedName>
        <fullName evidence="1">Uncharacterized protein</fullName>
    </submittedName>
</protein>
<evidence type="ECO:0000313" key="2">
    <source>
        <dbReference type="Proteomes" id="UP000688947"/>
    </source>
</evidence>
<dbReference type="EMBL" id="JAENGZ010000631">
    <property type="protein sequence ID" value="KAG6956044.1"/>
    <property type="molecule type" value="Genomic_DNA"/>
</dbReference>
<sequence length="73" mass="8373">MIQIKIYPRMKMLSIKASYVPQQKLLNTFTTPILQCIEDIVLFRTTFTMVAMGDMYNPIVVPIGSNSVKFNDN</sequence>
<organism evidence="1 2">
    <name type="scientific">Phytophthora cactorum</name>
    <dbReference type="NCBI Taxonomy" id="29920"/>
    <lineage>
        <taxon>Eukaryota</taxon>
        <taxon>Sar</taxon>
        <taxon>Stramenopiles</taxon>
        <taxon>Oomycota</taxon>
        <taxon>Peronosporomycetes</taxon>
        <taxon>Peronosporales</taxon>
        <taxon>Peronosporaceae</taxon>
        <taxon>Phytophthora</taxon>
    </lineage>
</organism>
<dbReference type="Proteomes" id="UP000688947">
    <property type="component" value="Unassembled WGS sequence"/>
</dbReference>
<accession>A0A8T1UAU3</accession>
<proteinExistence type="predicted"/>
<gene>
    <name evidence="1" type="ORF">JG687_00010834</name>
</gene>
<comment type="caution">
    <text evidence="1">The sequence shown here is derived from an EMBL/GenBank/DDBJ whole genome shotgun (WGS) entry which is preliminary data.</text>
</comment>
<reference evidence="1" key="1">
    <citation type="submission" date="2021-01" db="EMBL/GenBank/DDBJ databases">
        <title>Phytophthora aleatoria, a newly-described species from Pinus radiata is distinct from Phytophthora cactorum isolates based on comparative genomics.</title>
        <authorList>
            <person name="Mcdougal R."/>
            <person name="Panda P."/>
            <person name="Williams N."/>
            <person name="Studholme D.J."/>
        </authorList>
    </citation>
    <scope>NUCLEOTIDE SEQUENCE</scope>
    <source>
        <strain evidence="1">NZFS 3830</strain>
    </source>
</reference>
<evidence type="ECO:0000313" key="1">
    <source>
        <dbReference type="EMBL" id="KAG6956044.1"/>
    </source>
</evidence>